<evidence type="ECO:0000313" key="6">
    <source>
        <dbReference type="EMBL" id="CAH0555103.1"/>
    </source>
</evidence>
<dbReference type="PANTHER" id="PTHR46481:SF10">
    <property type="entry name" value="ZINC FINGER BED DOMAIN-CONTAINING PROTEIN 39"/>
    <property type="match status" value="1"/>
</dbReference>
<comment type="subcellular location">
    <subcellularLocation>
        <location evidence="1">Nucleus</location>
    </subcellularLocation>
</comment>
<dbReference type="GO" id="GO:0008270">
    <property type="term" value="F:zinc ion binding"/>
    <property type="evidence" value="ECO:0007669"/>
    <property type="project" value="UniProtKB-KW"/>
</dbReference>
<dbReference type="PANTHER" id="PTHR46481">
    <property type="entry name" value="ZINC FINGER BED DOMAIN-CONTAINING PROTEIN 4"/>
    <property type="match status" value="1"/>
</dbReference>
<sequence>MKTKHPFTPLTIERQPPLENLLESNEITLDSNAANSQTLINQYIRRPPLIRKAEQIDKQVVKMVAKGHHALRIVDEKEMRLLIQLVSQCPGYQLPSRKTLSENLIPNVYNNVMTKIQKKVEAASALSLSTYGWTSSYIAIVAHFVDNDTKLQSALLGCVNFNDRHTSLNLCNFLKEVMSDWNISHKIAAIISDNAANIVSAVRLGGWRIIGCFDHSLNLVVQQATKEIADVLTKVKNIVEYFNRSTQGQNKINNNATANEFTGG</sequence>
<dbReference type="SUPFAM" id="SSF140996">
    <property type="entry name" value="Hermes dimerisation domain"/>
    <property type="match status" value="1"/>
</dbReference>
<dbReference type="GO" id="GO:0005634">
    <property type="term" value="C:nucleus"/>
    <property type="evidence" value="ECO:0007669"/>
    <property type="project" value="UniProtKB-SubCell"/>
</dbReference>
<accession>A0A9P0B4K7</accession>
<dbReference type="AlphaFoldDB" id="A0A9P0B4K7"/>
<dbReference type="SUPFAM" id="SSF53098">
    <property type="entry name" value="Ribonuclease H-like"/>
    <property type="match status" value="1"/>
</dbReference>
<dbReference type="InterPro" id="IPR052035">
    <property type="entry name" value="ZnF_BED_domain_contain"/>
</dbReference>
<evidence type="ECO:0000256" key="3">
    <source>
        <dbReference type="ARBA" id="ARBA00022771"/>
    </source>
</evidence>
<keyword evidence="4" id="KW-0862">Zinc</keyword>
<proteinExistence type="predicted"/>
<keyword evidence="7" id="KW-1185">Reference proteome</keyword>
<dbReference type="Proteomes" id="UP001154078">
    <property type="component" value="Chromosome 4"/>
</dbReference>
<dbReference type="EMBL" id="OV121135">
    <property type="protein sequence ID" value="CAH0555103.1"/>
    <property type="molecule type" value="Genomic_DNA"/>
</dbReference>
<evidence type="ECO:0000256" key="1">
    <source>
        <dbReference type="ARBA" id="ARBA00004123"/>
    </source>
</evidence>
<keyword evidence="2" id="KW-0479">Metal-binding</keyword>
<evidence type="ECO:0000256" key="2">
    <source>
        <dbReference type="ARBA" id="ARBA00022723"/>
    </source>
</evidence>
<protein>
    <submittedName>
        <fullName evidence="6">Uncharacterized protein</fullName>
    </submittedName>
</protein>
<keyword evidence="3" id="KW-0863">Zinc-finger</keyword>
<evidence type="ECO:0000256" key="5">
    <source>
        <dbReference type="ARBA" id="ARBA00023242"/>
    </source>
</evidence>
<evidence type="ECO:0000313" key="7">
    <source>
        <dbReference type="Proteomes" id="UP001154078"/>
    </source>
</evidence>
<organism evidence="6 7">
    <name type="scientific">Brassicogethes aeneus</name>
    <name type="common">Rape pollen beetle</name>
    <name type="synonym">Meligethes aeneus</name>
    <dbReference type="NCBI Taxonomy" id="1431903"/>
    <lineage>
        <taxon>Eukaryota</taxon>
        <taxon>Metazoa</taxon>
        <taxon>Ecdysozoa</taxon>
        <taxon>Arthropoda</taxon>
        <taxon>Hexapoda</taxon>
        <taxon>Insecta</taxon>
        <taxon>Pterygota</taxon>
        <taxon>Neoptera</taxon>
        <taxon>Endopterygota</taxon>
        <taxon>Coleoptera</taxon>
        <taxon>Polyphaga</taxon>
        <taxon>Cucujiformia</taxon>
        <taxon>Nitidulidae</taxon>
        <taxon>Meligethinae</taxon>
        <taxon>Brassicogethes</taxon>
    </lineage>
</organism>
<keyword evidence="5" id="KW-0539">Nucleus</keyword>
<evidence type="ECO:0000256" key="4">
    <source>
        <dbReference type="ARBA" id="ARBA00022833"/>
    </source>
</evidence>
<gene>
    <name evidence="6" type="ORF">MELIAE_LOCUS6539</name>
</gene>
<reference evidence="6" key="1">
    <citation type="submission" date="2021-12" db="EMBL/GenBank/DDBJ databases">
        <authorList>
            <person name="King R."/>
        </authorList>
    </citation>
    <scope>NUCLEOTIDE SEQUENCE</scope>
</reference>
<name>A0A9P0B4K7_BRAAE</name>
<dbReference type="OrthoDB" id="1607513at2759"/>
<dbReference type="InterPro" id="IPR012337">
    <property type="entry name" value="RNaseH-like_sf"/>
</dbReference>